<name>A0A135S5X4_9PEZI</name>
<keyword evidence="1" id="KW-0732">Signal</keyword>
<organism evidence="2 3">
    <name type="scientific">Colletotrichum salicis</name>
    <dbReference type="NCBI Taxonomy" id="1209931"/>
    <lineage>
        <taxon>Eukaryota</taxon>
        <taxon>Fungi</taxon>
        <taxon>Dikarya</taxon>
        <taxon>Ascomycota</taxon>
        <taxon>Pezizomycotina</taxon>
        <taxon>Sordariomycetes</taxon>
        <taxon>Hypocreomycetidae</taxon>
        <taxon>Glomerellales</taxon>
        <taxon>Glomerellaceae</taxon>
        <taxon>Colletotrichum</taxon>
        <taxon>Colletotrichum acutatum species complex</taxon>
    </lineage>
</organism>
<dbReference type="OrthoDB" id="5345753at2759"/>
<feature type="signal peptide" evidence="1">
    <location>
        <begin position="1"/>
        <end position="18"/>
    </location>
</feature>
<keyword evidence="3" id="KW-1185">Reference proteome</keyword>
<proteinExistence type="predicted"/>
<sequence length="456" mass="49271">MATRLILSVGLLSTAVLASSPETAIAIRAIDCSPGSETGLKPECWAQLNVSDYITKWLAENGTKADCDNLGFAQCFLAFNGYGGRTCNALTRDTCAAFETAGVDAAYSSPQQFYTLWNIYAISQFFNQFSEALWNGHTLAADTIGDIVATVSPSTDPQVPSNLLWTSISGGFWMAAVGAFTNPLLAGVATGMAVVTGMSSFFMSSVAGSSNSRFITLGEIGSSLAQLIIDYQGSLEGALKELQDNSTLFLAATEPGGFSQRAVTSLNLQSTDLYHDLQLYILSLSLKANGIVSTRSTGVNALDYAPDTNGAVSCPGLGPAGNCYQFWIDPDTGDSYALHNPKDWKNDYVDVLNKIHDKSWANLSEIFKVEDCQGKDPSFDGKTEVTCLASHGFCEWNYVDQDTVTKSRTANKQFTNCDNDKSWGTLCDWMNGGLVMPEAYLGPLFKFQEPVWCREH</sequence>
<dbReference type="Proteomes" id="UP000070121">
    <property type="component" value="Unassembled WGS sequence"/>
</dbReference>
<feature type="chain" id="PRO_5007801800" evidence="1">
    <location>
        <begin position="19"/>
        <end position="456"/>
    </location>
</feature>
<evidence type="ECO:0000313" key="3">
    <source>
        <dbReference type="Proteomes" id="UP000070121"/>
    </source>
</evidence>
<evidence type="ECO:0000313" key="2">
    <source>
        <dbReference type="EMBL" id="KXH31314.1"/>
    </source>
</evidence>
<protein>
    <submittedName>
        <fullName evidence="2">Uncharacterized protein</fullName>
    </submittedName>
</protein>
<reference evidence="2 3" key="1">
    <citation type="submission" date="2014-02" db="EMBL/GenBank/DDBJ databases">
        <title>The genome sequence of Colletotrichum salicis CBS 607.94.</title>
        <authorList>
            <person name="Baroncelli R."/>
            <person name="Thon M.R."/>
        </authorList>
    </citation>
    <scope>NUCLEOTIDE SEQUENCE [LARGE SCALE GENOMIC DNA]</scope>
    <source>
        <strain evidence="2 3">CBS 607.94</strain>
    </source>
</reference>
<comment type="caution">
    <text evidence="2">The sequence shown here is derived from an EMBL/GenBank/DDBJ whole genome shotgun (WGS) entry which is preliminary data.</text>
</comment>
<evidence type="ECO:0000256" key="1">
    <source>
        <dbReference type="SAM" id="SignalP"/>
    </source>
</evidence>
<dbReference type="EMBL" id="JFFI01002512">
    <property type="protein sequence ID" value="KXH31314.1"/>
    <property type="molecule type" value="Genomic_DNA"/>
</dbReference>
<gene>
    <name evidence="2" type="ORF">CSAL01_03825</name>
</gene>
<accession>A0A135S5X4</accession>
<dbReference type="AlphaFoldDB" id="A0A135S5X4"/>